<sequence>MVNVKIGMRNDQIQSVVIEGHADSACKGEDLVCAGVSSIGVGVLNTLDELTHNKCHLEMDNGYINIQVKENNDIVQTILHTVWIQLKTMSESYEEYIMITKEEV</sequence>
<name>A0ABU0E7N6_9FIRM</name>
<evidence type="ECO:0000256" key="5">
    <source>
        <dbReference type="ARBA" id="ARBA00044503"/>
    </source>
</evidence>
<dbReference type="InterPro" id="IPR036764">
    <property type="entry name" value="Peptidase_Prp_sf"/>
</dbReference>
<evidence type="ECO:0000313" key="7">
    <source>
        <dbReference type="EMBL" id="MDQ0362907.1"/>
    </source>
</evidence>
<accession>A0ABU0E7N6</accession>
<keyword evidence="1" id="KW-0690">Ribosome biogenesis</keyword>
<evidence type="ECO:0000313" key="8">
    <source>
        <dbReference type="Proteomes" id="UP001230220"/>
    </source>
</evidence>
<dbReference type="EMBL" id="JAUSUR010000008">
    <property type="protein sequence ID" value="MDQ0362907.1"/>
    <property type="molecule type" value="Genomic_DNA"/>
</dbReference>
<dbReference type="CDD" id="cd16332">
    <property type="entry name" value="Prp-like"/>
    <property type="match status" value="1"/>
</dbReference>
<dbReference type="Proteomes" id="UP001230220">
    <property type="component" value="Unassembled WGS sequence"/>
</dbReference>
<evidence type="ECO:0000256" key="2">
    <source>
        <dbReference type="ARBA" id="ARBA00022670"/>
    </source>
</evidence>
<protein>
    <recommendedName>
        <fullName evidence="6">Ribosomal processing cysteine protease Prp</fullName>
    </recommendedName>
</protein>
<keyword evidence="3" id="KW-0378">Hydrolase</keyword>
<keyword evidence="4" id="KW-0788">Thiol protease</keyword>
<dbReference type="PANTHER" id="PTHR39178:SF1">
    <property type="entry name" value="RIBOSOMAL-PROCESSING CYSTEINE PROTEASE PRP"/>
    <property type="match status" value="1"/>
</dbReference>
<comment type="caution">
    <text evidence="7">The sequence shown here is derived from an EMBL/GenBank/DDBJ whole genome shotgun (WGS) entry which is preliminary data.</text>
</comment>
<proteinExistence type="inferred from homology"/>
<dbReference type="SUPFAM" id="SSF118010">
    <property type="entry name" value="TM1457-like"/>
    <property type="match status" value="1"/>
</dbReference>
<organism evidence="7 8">
    <name type="scientific">Breznakia pachnodae</name>
    <dbReference type="NCBI Taxonomy" id="265178"/>
    <lineage>
        <taxon>Bacteria</taxon>
        <taxon>Bacillati</taxon>
        <taxon>Bacillota</taxon>
        <taxon>Erysipelotrichia</taxon>
        <taxon>Erysipelotrichales</taxon>
        <taxon>Erysipelotrichaceae</taxon>
        <taxon>Breznakia</taxon>
    </lineage>
</organism>
<dbReference type="Pfam" id="PF04327">
    <property type="entry name" value="Peptidase_Prp"/>
    <property type="match status" value="1"/>
</dbReference>
<dbReference type="PANTHER" id="PTHR39178">
    <property type="entry name" value="HYPOTHETICAL RIBOSOME-ASSOCIATED PROTEIN"/>
    <property type="match status" value="1"/>
</dbReference>
<keyword evidence="2" id="KW-0645">Protease</keyword>
<dbReference type="Gene3D" id="3.30.70.1490">
    <property type="entry name" value="Cysteine protease Prp"/>
    <property type="match status" value="1"/>
</dbReference>
<dbReference type="RefSeq" id="WP_307411130.1">
    <property type="nucleotide sequence ID" value="NZ_JAUSUR010000008.1"/>
</dbReference>
<keyword evidence="8" id="KW-1185">Reference proteome</keyword>
<evidence type="ECO:0000256" key="6">
    <source>
        <dbReference type="ARBA" id="ARBA00044538"/>
    </source>
</evidence>
<evidence type="ECO:0000256" key="4">
    <source>
        <dbReference type="ARBA" id="ARBA00022807"/>
    </source>
</evidence>
<dbReference type="InterPro" id="IPR007422">
    <property type="entry name" value="Peptidase_Prp"/>
</dbReference>
<evidence type="ECO:0000256" key="3">
    <source>
        <dbReference type="ARBA" id="ARBA00022801"/>
    </source>
</evidence>
<reference evidence="7 8" key="1">
    <citation type="submission" date="2023-07" db="EMBL/GenBank/DDBJ databases">
        <title>Genomic Encyclopedia of Type Strains, Phase IV (KMG-IV): sequencing the most valuable type-strain genomes for metagenomic binning, comparative biology and taxonomic classification.</title>
        <authorList>
            <person name="Goeker M."/>
        </authorList>
    </citation>
    <scope>NUCLEOTIDE SEQUENCE [LARGE SCALE GENOMIC DNA]</scope>
    <source>
        <strain evidence="7 8">DSM 16784</strain>
    </source>
</reference>
<gene>
    <name evidence="7" type="ORF">J2S15_003668</name>
</gene>
<evidence type="ECO:0000256" key="1">
    <source>
        <dbReference type="ARBA" id="ARBA00022517"/>
    </source>
</evidence>
<comment type="similarity">
    <text evidence="5">Belongs to the Prp family.</text>
</comment>